<keyword evidence="2" id="KW-1185">Reference proteome</keyword>
<dbReference type="Proteomes" id="UP001595816">
    <property type="component" value="Unassembled WGS sequence"/>
</dbReference>
<evidence type="ECO:0000313" key="1">
    <source>
        <dbReference type="EMBL" id="MFC4131702.1"/>
    </source>
</evidence>
<protein>
    <submittedName>
        <fullName evidence="1">Uncharacterized protein</fullName>
    </submittedName>
</protein>
<accession>A0ABV8LL49</accession>
<sequence length="166" mass="17917">MTGRFVPDNATPAPSVVAAQLTLGALDIDRVPWWAAQWLSEGIDGPALRELAGLGTRDQAVYDLLPAAMAEMAIDLPTGQVAAAVVIFNDLAAMCLVGRADERWVAAKVEEVVVNSDYAPEVVALPLGKIWNAPDYWGGEWLPELRELIRKACQHQLHLDGPNHGS</sequence>
<organism evidence="1 2">
    <name type="scientific">Hamadaea flava</name>
    <dbReference type="NCBI Taxonomy" id="1742688"/>
    <lineage>
        <taxon>Bacteria</taxon>
        <taxon>Bacillati</taxon>
        <taxon>Actinomycetota</taxon>
        <taxon>Actinomycetes</taxon>
        <taxon>Micromonosporales</taxon>
        <taxon>Micromonosporaceae</taxon>
        <taxon>Hamadaea</taxon>
    </lineage>
</organism>
<reference evidence="2" key="1">
    <citation type="journal article" date="2019" name="Int. J. Syst. Evol. Microbiol.">
        <title>The Global Catalogue of Microorganisms (GCM) 10K type strain sequencing project: providing services to taxonomists for standard genome sequencing and annotation.</title>
        <authorList>
            <consortium name="The Broad Institute Genomics Platform"/>
            <consortium name="The Broad Institute Genome Sequencing Center for Infectious Disease"/>
            <person name="Wu L."/>
            <person name="Ma J."/>
        </authorList>
    </citation>
    <scope>NUCLEOTIDE SEQUENCE [LARGE SCALE GENOMIC DNA]</scope>
    <source>
        <strain evidence="2">CGMCC 4.7289</strain>
    </source>
</reference>
<comment type="caution">
    <text evidence="1">The sequence shown here is derived from an EMBL/GenBank/DDBJ whole genome shotgun (WGS) entry which is preliminary data.</text>
</comment>
<gene>
    <name evidence="1" type="ORF">ACFOZ4_13930</name>
</gene>
<dbReference type="RefSeq" id="WP_253755455.1">
    <property type="nucleotide sequence ID" value="NZ_JAMZDZ010000001.1"/>
</dbReference>
<name>A0ABV8LL49_9ACTN</name>
<dbReference type="EMBL" id="JBHSAY010000006">
    <property type="protein sequence ID" value="MFC4131702.1"/>
    <property type="molecule type" value="Genomic_DNA"/>
</dbReference>
<evidence type="ECO:0000313" key="2">
    <source>
        <dbReference type="Proteomes" id="UP001595816"/>
    </source>
</evidence>
<proteinExistence type="predicted"/>